<evidence type="ECO:0000256" key="3">
    <source>
        <dbReference type="ARBA" id="ARBA00023163"/>
    </source>
</evidence>
<dbReference type="PROSITE" id="PS50956">
    <property type="entry name" value="HTH_ASNC_2"/>
    <property type="match status" value="1"/>
</dbReference>
<dbReference type="InterPro" id="IPR036390">
    <property type="entry name" value="WH_DNA-bd_sf"/>
</dbReference>
<organism evidence="5 6">
    <name type="scientific">Sneathiella sedimenti</name>
    <dbReference type="NCBI Taxonomy" id="2816034"/>
    <lineage>
        <taxon>Bacteria</taxon>
        <taxon>Pseudomonadati</taxon>
        <taxon>Pseudomonadota</taxon>
        <taxon>Alphaproteobacteria</taxon>
        <taxon>Sneathiellales</taxon>
        <taxon>Sneathiellaceae</taxon>
        <taxon>Sneathiella</taxon>
    </lineage>
</organism>
<dbReference type="Pfam" id="PF13404">
    <property type="entry name" value="HTH_AsnC-type"/>
    <property type="match status" value="1"/>
</dbReference>
<dbReference type="RefSeq" id="WP_207047642.1">
    <property type="nucleotide sequence ID" value="NZ_JAFLNC010000006.1"/>
</dbReference>
<dbReference type="SMART" id="SM00344">
    <property type="entry name" value="HTH_ASNC"/>
    <property type="match status" value="1"/>
</dbReference>
<protein>
    <submittedName>
        <fullName evidence="5">Lrp/AsnC family transcriptional regulator</fullName>
    </submittedName>
</protein>
<sequence length="155" mass="17480">MDETDQKLVAVLRQNARASISELASRLELSRATVRTRLDRLIADEEILGFTVVLKEDLADIPVRGITLIEIEGKGDERIISRLRGFPEIQTIHSTNGRWDLIVEFGAETLSDLDQVLRQIRRIDGINASETNLYLTTHRSNRAAELMKNKNGVSL</sequence>
<reference evidence="5 6" key="1">
    <citation type="submission" date="2021-03" db="EMBL/GenBank/DDBJ databases">
        <title>Sneathiella sp. CAU 1612 isolated from Kang Won-do.</title>
        <authorList>
            <person name="Kim W."/>
        </authorList>
    </citation>
    <scope>NUCLEOTIDE SEQUENCE [LARGE SCALE GENOMIC DNA]</scope>
    <source>
        <strain evidence="5 6">CAU 1612</strain>
    </source>
</reference>
<keyword evidence="2" id="KW-0238">DNA-binding</keyword>
<dbReference type="PANTHER" id="PTHR30154:SF34">
    <property type="entry name" value="TRANSCRIPTIONAL REGULATOR AZLB"/>
    <property type="match status" value="1"/>
</dbReference>
<gene>
    <name evidence="5" type="ORF">J0X12_17015</name>
</gene>
<dbReference type="InterPro" id="IPR019887">
    <property type="entry name" value="Tscrpt_reg_AsnC/Lrp_C"/>
</dbReference>
<evidence type="ECO:0000313" key="5">
    <source>
        <dbReference type="EMBL" id="MBO0335325.1"/>
    </source>
</evidence>
<keyword evidence="3" id="KW-0804">Transcription</keyword>
<evidence type="ECO:0000256" key="1">
    <source>
        <dbReference type="ARBA" id="ARBA00023015"/>
    </source>
</evidence>
<dbReference type="EMBL" id="JAFLNC010000006">
    <property type="protein sequence ID" value="MBO0335325.1"/>
    <property type="molecule type" value="Genomic_DNA"/>
</dbReference>
<comment type="caution">
    <text evidence="5">The sequence shown here is derived from an EMBL/GenBank/DDBJ whole genome shotgun (WGS) entry which is preliminary data.</text>
</comment>
<proteinExistence type="predicted"/>
<name>A0ABS3F9Z2_9PROT</name>
<dbReference type="PANTHER" id="PTHR30154">
    <property type="entry name" value="LEUCINE-RESPONSIVE REGULATORY PROTEIN"/>
    <property type="match status" value="1"/>
</dbReference>
<keyword evidence="6" id="KW-1185">Reference proteome</keyword>
<dbReference type="SUPFAM" id="SSF54909">
    <property type="entry name" value="Dimeric alpha+beta barrel"/>
    <property type="match status" value="1"/>
</dbReference>
<dbReference type="Proteomes" id="UP000664761">
    <property type="component" value="Unassembled WGS sequence"/>
</dbReference>
<accession>A0ABS3F9Z2</accession>
<dbReference type="InterPro" id="IPR000485">
    <property type="entry name" value="AsnC-type_HTH_dom"/>
</dbReference>
<dbReference type="Gene3D" id="3.30.70.920">
    <property type="match status" value="1"/>
</dbReference>
<evidence type="ECO:0000259" key="4">
    <source>
        <dbReference type="PROSITE" id="PS50956"/>
    </source>
</evidence>
<dbReference type="Pfam" id="PF01037">
    <property type="entry name" value="AsnC_trans_reg"/>
    <property type="match status" value="1"/>
</dbReference>
<dbReference type="InterPro" id="IPR011008">
    <property type="entry name" value="Dimeric_a/b-barrel"/>
</dbReference>
<feature type="domain" description="HTH asnC-type" evidence="4">
    <location>
        <begin position="1"/>
        <end position="62"/>
    </location>
</feature>
<dbReference type="PRINTS" id="PR00033">
    <property type="entry name" value="HTHASNC"/>
</dbReference>
<keyword evidence="1" id="KW-0805">Transcription regulation</keyword>
<evidence type="ECO:0000256" key="2">
    <source>
        <dbReference type="ARBA" id="ARBA00023125"/>
    </source>
</evidence>
<evidence type="ECO:0000313" key="6">
    <source>
        <dbReference type="Proteomes" id="UP000664761"/>
    </source>
</evidence>
<dbReference type="SUPFAM" id="SSF46785">
    <property type="entry name" value="Winged helix' DNA-binding domain"/>
    <property type="match status" value="1"/>
</dbReference>
<dbReference type="InterPro" id="IPR036388">
    <property type="entry name" value="WH-like_DNA-bd_sf"/>
</dbReference>
<dbReference type="Gene3D" id="1.10.10.10">
    <property type="entry name" value="Winged helix-like DNA-binding domain superfamily/Winged helix DNA-binding domain"/>
    <property type="match status" value="1"/>
</dbReference>
<dbReference type="InterPro" id="IPR019888">
    <property type="entry name" value="Tscrpt_reg_AsnC-like"/>
</dbReference>